<dbReference type="PANTHER" id="PTHR32440">
    <property type="entry name" value="PHOSPHATASE DCR2-RELATED-RELATED"/>
    <property type="match status" value="1"/>
</dbReference>
<dbReference type="PROSITE" id="PS51318">
    <property type="entry name" value="TAT"/>
    <property type="match status" value="1"/>
</dbReference>
<dbReference type="SUPFAM" id="SSF56300">
    <property type="entry name" value="Metallo-dependent phosphatases"/>
    <property type="match status" value="1"/>
</dbReference>
<proteinExistence type="predicted"/>
<gene>
    <name evidence="2" type="ORF">HMPREF9450_00841</name>
</gene>
<dbReference type="PATRIC" id="fig|742725.3.peg.894"/>
<dbReference type="PANTHER" id="PTHR32440:SF11">
    <property type="entry name" value="METALLOPHOSPHOESTERASE DOMAIN-CONTAINING PROTEIN"/>
    <property type="match status" value="1"/>
</dbReference>
<evidence type="ECO:0000313" key="3">
    <source>
        <dbReference type="Proteomes" id="UP000006008"/>
    </source>
</evidence>
<dbReference type="InterPro" id="IPR029052">
    <property type="entry name" value="Metallo-depent_PP-like"/>
</dbReference>
<dbReference type="EMBL" id="ADLD01000009">
    <property type="protein sequence ID" value="EHB92637.1"/>
    <property type="molecule type" value="Genomic_DNA"/>
</dbReference>
<dbReference type="CDD" id="cd07383">
    <property type="entry name" value="MPP_Dcr2"/>
    <property type="match status" value="1"/>
</dbReference>
<reference evidence="2 3" key="1">
    <citation type="submission" date="2011-08" db="EMBL/GenBank/DDBJ databases">
        <title>The Genome Sequence of Alistipes indistinctus YIT 12060.</title>
        <authorList>
            <consortium name="The Broad Institute Genome Sequencing Platform"/>
            <person name="Earl A."/>
            <person name="Ward D."/>
            <person name="Feldgarden M."/>
            <person name="Gevers D."/>
            <person name="Morotomi M."/>
            <person name="Young S.K."/>
            <person name="Zeng Q."/>
            <person name="Gargeya S."/>
            <person name="Fitzgerald M."/>
            <person name="Haas B."/>
            <person name="Abouelleil A."/>
            <person name="Alvarado L."/>
            <person name="Arachchi H.M."/>
            <person name="Berlin A."/>
            <person name="Brown A."/>
            <person name="Chapman S.B."/>
            <person name="Chen Z."/>
            <person name="Dunbar C."/>
            <person name="Freedman E."/>
            <person name="Gearin G."/>
            <person name="Gellesch M."/>
            <person name="Goldberg J."/>
            <person name="Griggs A."/>
            <person name="Gujja S."/>
            <person name="Heiman D."/>
            <person name="Howarth C."/>
            <person name="Larson L."/>
            <person name="Lui A."/>
            <person name="MacDonald P.J.P."/>
            <person name="Montmayeur A."/>
            <person name="Murphy C."/>
            <person name="Neiman D."/>
            <person name="Pearson M."/>
            <person name="Priest M."/>
            <person name="Roberts A."/>
            <person name="Saif S."/>
            <person name="Shea T."/>
            <person name="Shenoy N."/>
            <person name="Sisk P."/>
            <person name="Stolte C."/>
            <person name="Sykes S."/>
            <person name="Wortman J."/>
            <person name="Nusbaum C."/>
            <person name="Birren B."/>
        </authorList>
    </citation>
    <scope>NUCLEOTIDE SEQUENCE [LARGE SCALE GENOMIC DNA]</scope>
    <source>
        <strain evidence="2 3">YIT 12060</strain>
    </source>
</reference>
<dbReference type="AlphaFoldDB" id="G5H6Z8"/>
<accession>G5H6Z8</accession>
<dbReference type="GO" id="GO:0005737">
    <property type="term" value="C:cytoplasm"/>
    <property type="evidence" value="ECO:0007669"/>
    <property type="project" value="TreeGrafter"/>
</dbReference>
<dbReference type="Gene3D" id="3.60.21.10">
    <property type="match status" value="1"/>
</dbReference>
<dbReference type="GO" id="GO:0016788">
    <property type="term" value="F:hydrolase activity, acting on ester bonds"/>
    <property type="evidence" value="ECO:0007669"/>
    <property type="project" value="TreeGrafter"/>
</dbReference>
<dbReference type="Pfam" id="PF00149">
    <property type="entry name" value="Metallophos"/>
    <property type="match status" value="1"/>
</dbReference>
<evidence type="ECO:0000259" key="1">
    <source>
        <dbReference type="Pfam" id="PF00149"/>
    </source>
</evidence>
<dbReference type="InterPro" id="IPR006311">
    <property type="entry name" value="TAT_signal"/>
</dbReference>
<evidence type="ECO:0000313" key="2">
    <source>
        <dbReference type="EMBL" id="EHB92637.1"/>
    </source>
</evidence>
<dbReference type="Proteomes" id="UP000006008">
    <property type="component" value="Unassembled WGS sequence"/>
</dbReference>
<feature type="domain" description="Calcineurin-like phosphoesterase" evidence="1">
    <location>
        <begin position="70"/>
        <end position="300"/>
    </location>
</feature>
<sequence>MTKDSKSKTENRTIPVNDNMDRRTFLKRSALAGMAGLAASVAPVNILANTNMPEKQEQFPDLKFNSNGKFKILQLTDTHYVSGDPRSERALKNVAEMLDTERPDLVIHTGDVIFGKPAEASLREILSLIADRKIPFAVTLGNHDEEFGKNRREVFDIIRSIPCNINTPVKEIYGVSNDIITLSSTTDDTVKWVFYLFDSNRHSKLPGIKGYDYIHFDQIAWYRNHSQAFTKRNGGTPVPSLAFFHIPLPEYNYATRLDTRRVMKGNFGEEPYSPHVNSGLFVSLKEMGDVQAILCGHDHDNDYAMQWNGMFLMFGRFGGCDTVYNDLKPSGARVIELTEGEPGFRSWIRIYGEGITQDLNYPEDFKTVL</sequence>
<dbReference type="RefSeq" id="WP_009133647.1">
    <property type="nucleotide sequence ID" value="NZ_CP102250.1"/>
</dbReference>
<dbReference type="GeneID" id="92816144"/>
<keyword evidence="3" id="KW-1185">Reference proteome</keyword>
<name>G5H6Z8_9BACT</name>
<protein>
    <recommendedName>
        <fullName evidence="1">Calcineurin-like phosphoesterase domain-containing protein</fullName>
    </recommendedName>
</protein>
<organism evidence="2 3">
    <name type="scientific">Alistipes indistinctus YIT 12060</name>
    <dbReference type="NCBI Taxonomy" id="742725"/>
    <lineage>
        <taxon>Bacteria</taxon>
        <taxon>Pseudomonadati</taxon>
        <taxon>Bacteroidota</taxon>
        <taxon>Bacteroidia</taxon>
        <taxon>Bacteroidales</taxon>
        <taxon>Rikenellaceae</taxon>
        <taxon>Alistipes</taxon>
    </lineage>
</organism>
<dbReference type="HOGENOM" id="CLU_019692_0_1_10"/>
<dbReference type="eggNOG" id="COG1409">
    <property type="taxonomic scope" value="Bacteria"/>
</dbReference>
<comment type="caution">
    <text evidence="2">The sequence shown here is derived from an EMBL/GenBank/DDBJ whole genome shotgun (WGS) entry which is preliminary data.</text>
</comment>
<dbReference type="STRING" id="742725.HMPREF9450_00841"/>
<dbReference type="InterPro" id="IPR004843">
    <property type="entry name" value="Calcineurin-like_PHP"/>
</dbReference>